<gene>
    <name evidence="1" type="ORF">Glove_217g49</name>
</gene>
<evidence type="ECO:0000313" key="2">
    <source>
        <dbReference type="Proteomes" id="UP000266861"/>
    </source>
</evidence>
<dbReference type="Proteomes" id="UP000266861">
    <property type="component" value="Unassembled WGS sequence"/>
</dbReference>
<dbReference type="AlphaFoldDB" id="A0A397IGN2"/>
<keyword evidence="2" id="KW-1185">Reference proteome</keyword>
<protein>
    <submittedName>
        <fullName evidence="1">Uncharacterized protein</fullName>
    </submittedName>
</protein>
<comment type="caution">
    <text evidence="1">The sequence shown here is derived from an EMBL/GenBank/DDBJ whole genome shotgun (WGS) entry which is preliminary data.</text>
</comment>
<accession>A0A397IGN2</accession>
<dbReference type="EMBL" id="PQFF01000202">
    <property type="protein sequence ID" value="RHZ75109.1"/>
    <property type="molecule type" value="Genomic_DNA"/>
</dbReference>
<organism evidence="1 2">
    <name type="scientific">Diversispora epigaea</name>
    <dbReference type="NCBI Taxonomy" id="1348612"/>
    <lineage>
        <taxon>Eukaryota</taxon>
        <taxon>Fungi</taxon>
        <taxon>Fungi incertae sedis</taxon>
        <taxon>Mucoromycota</taxon>
        <taxon>Glomeromycotina</taxon>
        <taxon>Glomeromycetes</taxon>
        <taxon>Diversisporales</taxon>
        <taxon>Diversisporaceae</taxon>
        <taxon>Diversispora</taxon>
    </lineage>
</organism>
<name>A0A397IGN2_9GLOM</name>
<proteinExistence type="predicted"/>
<evidence type="ECO:0000313" key="1">
    <source>
        <dbReference type="EMBL" id="RHZ75109.1"/>
    </source>
</evidence>
<reference evidence="1 2" key="1">
    <citation type="submission" date="2018-08" db="EMBL/GenBank/DDBJ databases">
        <title>Genome and evolution of the arbuscular mycorrhizal fungus Diversispora epigaea (formerly Glomus versiforme) and its bacterial endosymbionts.</title>
        <authorList>
            <person name="Sun X."/>
            <person name="Fei Z."/>
            <person name="Harrison M."/>
        </authorList>
    </citation>
    <scope>NUCLEOTIDE SEQUENCE [LARGE SCALE GENOMIC DNA]</scope>
    <source>
        <strain evidence="1 2">IT104</strain>
    </source>
</reference>
<sequence>MKQDTVKYTKNGNNGTMLLSLGNQLVTVLTNLQNTSNIEQCLNPYYEDSTDKYFEQPIGIVFDSLTYSI</sequence>